<accession>A0ABN9PPZ4</accession>
<dbReference type="EMBL" id="CAUYUJ010001002">
    <property type="protein sequence ID" value="CAK0793630.1"/>
    <property type="molecule type" value="Genomic_DNA"/>
</dbReference>
<feature type="region of interest" description="Disordered" evidence="1">
    <location>
        <begin position="1"/>
        <end position="31"/>
    </location>
</feature>
<name>A0ABN9PPZ4_9DINO</name>
<evidence type="ECO:0000256" key="1">
    <source>
        <dbReference type="SAM" id="MobiDB-lite"/>
    </source>
</evidence>
<organism evidence="2 3">
    <name type="scientific">Prorocentrum cordatum</name>
    <dbReference type="NCBI Taxonomy" id="2364126"/>
    <lineage>
        <taxon>Eukaryota</taxon>
        <taxon>Sar</taxon>
        <taxon>Alveolata</taxon>
        <taxon>Dinophyceae</taxon>
        <taxon>Prorocentrales</taxon>
        <taxon>Prorocentraceae</taxon>
        <taxon>Prorocentrum</taxon>
    </lineage>
</organism>
<reference evidence="2" key="1">
    <citation type="submission" date="2023-10" db="EMBL/GenBank/DDBJ databases">
        <authorList>
            <person name="Chen Y."/>
            <person name="Shah S."/>
            <person name="Dougan E. K."/>
            <person name="Thang M."/>
            <person name="Chan C."/>
        </authorList>
    </citation>
    <scope>NUCLEOTIDE SEQUENCE [LARGE SCALE GENOMIC DNA]</scope>
</reference>
<proteinExistence type="predicted"/>
<dbReference type="Proteomes" id="UP001189429">
    <property type="component" value="Unassembled WGS sequence"/>
</dbReference>
<keyword evidence="3" id="KW-1185">Reference proteome</keyword>
<evidence type="ECO:0000313" key="2">
    <source>
        <dbReference type="EMBL" id="CAK0793630.1"/>
    </source>
</evidence>
<evidence type="ECO:0000313" key="3">
    <source>
        <dbReference type="Proteomes" id="UP001189429"/>
    </source>
</evidence>
<protein>
    <submittedName>
        <fullName evidence="2">Uncharacterized protein</fullName>
    </submittedName>
</protein>
<gene>
    <name evidence="2" type="ORF">PCOR1329_LOCUS3872</name>
</gene>
<comment type="caution">
    <text evidence="2">The sequence shown here is derived from an EMBL/GenBank/DDBJ whole genome shotgun (WGS) entry which is preliminary data.</text>
</comment>
<sequence>MSESGDPSKPSVPRRGCTQRPRHRGVSLARPSAGGYQMWPWPKVAAAVPGRETLGAPWARTTSVDLREREVYPAASIGDEHLLWFPTPTAAYNAAAPIAGEGLVQQMESLCGQPRELTAQCSRISTDGGAALYHRRTHRQGTGSSQTFSVPYGIISL</sequence>